<name>A0ABW3WAR5_9RHOO</name>
<keyword evidence="2" id="KW-1185">Reference proteome</keyword>
<sequence length="134" mass="14946">MRTDPRTLELALRKQRLQLRAASQRADLSWRLEGVDATLDRVDGVREHFAWAKEQAPLLSLGALALLAARPRLSLRIAKRAWLGWLLYKRLRGTPAALLPVLAPALRLVLRALKRALGDSAGSGSTPRRQRRTG</sequence>
<comment type="caution">
    <text evidence="1">The sequence shown here is derived from an EMBL/GenBank/DDBJ whole genome shotgun (WGS) entry which is preliminary data.</text>
</comment>
<dbReference type="Proteomes" id="UP001597158">
    <property type="component" value="Unassembled WGS sequence"/>
</dbReference>
<reference evidence="2" key="1">
    <citation type="journal article" date="2019" name="Int. J. Syst. Evol. Microbiol.">
        <title>The Global Catalogue of Microorganisms (GCM) 10K type strain sequencing project: providing services to taxonomists for standard genome sequencing and annotation.</title>
        <authorList>
            <consortium name="The Broad Institute Genomics Platform"/>
            <consortium name="The Broad Institute Genome Sequencing Center for Infectious Disease"/>
            <person name="Wu L."/>
            <person name="Ma J."/>
        </authorList>
    </citation>
    <scope>NUCLEOTIDE SEQUENCE [LARGE SCALE GENOMIC DNA]</scope>
    <source>
        <strain evidence="2">CCUG 48884</strain>
    </source>
</reference>
<evidence type="ECO:0000313" key="1">
    <source>
        <dbReference type="EMBL" id="MFD1262318.1"/>
    </source>
</evidence>
<gene>
    <name evidence="1" type="ORF">ACFQ4M_01905</name>
</gene>
<dbReference type="RefSeq" id="WP_002939868.1">
    <property type="nucleotide sequence ID" value="NZ_JARQZE010000003.1"/>
</dbReference>
<proteinExistence type="predicted"/>
<protein>
    <submittedName>
        <fullName evidence="1">YqjK family protein</fullName>
    </submittedName>
</protein>
<evidence type="ECO:0000313" key="2">
    <source>
        <dbReference type="Proteomes" id="UP001597158"/>
    </source>
</evidence>
<organism evidence="1 2">
    <name type="scientific">Thauera mechernichensis</name>
    <dbReference type="NCBI Taxonomy" id="82788"/>
    <lineage>
        <taxon>Bacteria</taxon>
        <taxon>Pseudomonadati</taxon>
        <taxon>Pseudomonadota</taxon>
        <taxon>Betaproteobacteria</taxon>
        <taxon>Rhodocyclales</taxon>
        <taxon>Zoogloeaceae</taxon>
        <taxon>Thauera</taxon>
    </lineage>
</organism>
<dbReference type="Pfam" id="PF13997">
    <property type="entry name" value="YqjK"/>
    <property type="match status" value="1"/>
</dbReference>
<dbReference type="InterPro" id="IPR025612">
    <property type="entry name" value="YqjK"/>
</dbReference>
<dbReference type="EMBL" id="JBHTMC010000002">
    <property type="protein sequence ID" value="MFD1262318.1"/>
    <property type="molecule type" value="Genomic_DNA"/>
</dbReference>
<accession>A0ABW3WAR5</accession>